<dbReference type="InterPro" id="IPR000086">
    <property type="entry name" value="NUDIX_hydrolase_dom"/>
</dbReference>
<sequence>MDYIAKLRALVGTMPLLLPGTSVLVSDEEGRLLLVRRAECGTWGLPGGFMEPGETLAETGVREVREETGLEVGSMALLDVFSGPEYFAVCPNGDEVHNVTAAYTAVVSSGELHIDQVEVSTAEFFPLDSLPEDLFVPERPIIERYLADSARQRAGTHLAATRARPAR</sequence>
<evidence type="ECO:0000256" key="1">
    <source>
        <dbReference type="ARBA" id="ARBA00001946"/>
    </source>
</evidence>
<dbReference type="Proteomes" id="UP000093053">
    <property type="component" value="Chromosome"/>
</dbReference>
<dbReference type="Pfam" id="PF00293">
    <property type="entry name" value="NUDIX"/>
    <property type="match status" value="1"/>
</dbReference>
<evidence type="ECO:0000259" key="3">
    <source>
        <dbReference type="PROSITE" id="PS51462"/>
    </source>
</evidence>
<comment type="cofactor">
    <cofactor evidence="1">
        <name>Mg(2+)</name>
        <dbReference type="ChEBI" id="CHEBI:18420"/>
    </cofactor>
</comment>
<dbReference type="PROSITE" id="PS51462">
    <property type="entry name" value="NUDIX"/>
    <property type="match status" value="1"/>
</dbReference>
<dbReference type="InterPro" id="IPR020476">
    <property type="entry name" value="Nudix_hydrolase"/>
</dbReference>
<gene>
    <name evidence="4" type="ORF">BBK82_35420</name>
</gene>
<dbReference type="CDD" id="cd04677">
    <property type="entry name" value="NUDIX_Hydrolase"/>
    <property type="match status" value="1"/>
</dbReference>
<dbReference type="OrthoDB" id="9814308at2"/>
<name>A0A1B2HZZ8_9PSEU</name>
<feature type="domain" description="Nudix hydrolase" evidence="3">
    <location>
        <begin position="16"/>
        <end position="148"/>
    </location>
</feature>
<dbReference type="GO" id="GO:0016787">
    <property type="term" value="F:hydrolase activity"/>
    <property type="evidence" value="ECO:0007669"/>
    <property type="project" value="UniProtKB-KW"/>
</dbReference>
<keyword evidence="2" id="KW-0378">Hydrolase</keyword>
<protein>
    <submittedName>
        <fullName evidence="4">DNA mismatch repair protein MutT</fullName>
    </submittedName>
</protein>
<evidence type="ECO:0000313" key="4">
    <source>
        <dbReference type="EMBL" id="ANZ43277.1"/>
    </source>
</evidence>
<dbReference type="PANTHER" id="PTHR43046:SF2">
    <property type="entry name" value="8-OXO-DGTP DIPHOSPHATASE-RELATED"/>
    <property type="match status" value="1"/>
</dbReference>
<accession>A0A1B2HZZ8</accession>
<dbReference type="EMBL" id="CP016793">
    <property type="protein sequence ID" value="ANZ43277.1"/>
    <property type="molecule type" value="Genomic_DNA"/>
</dbReference>
<evidence type="ECO:0000256" key="2">
    <source>
        <dbReference type="ARBA" id="ARBA00022801"/>
    </source>
</evidence>
<reference evidence="4 5" key="1">
    <citation type="submission" date="2016-07" db="EMBL/GenBank/DDBJ databases">
        <title>Complete genome sequence of the Lentzea guizhouensis DHS C013.</title>
        <authorList>
            <person name="Cao C."/>
        </authorList>
    </citation>
    <scope>NUCLEOTIDE SEQUENCE [LARGE SCALE GENOMIC DNA]</scope>
    <source>
        <strain evidence="4 5">DHS C013</strain>
    </source>
</reference>
<dbReference type="STRING" id="1586287.BBK82_35420"/>
<dbReference type="PANTHER" id="PTHR43046">
    <property type="entry name" value="GDP-MANNOSE MANNOSYL HYDROLASE"/>
    <property type="match status" value="1"/>
</dbReference>
<dbReference type="InterPro" id="IPR015797">
    <property type="entry name" value="NUDIX_hydrolase-like_dom_sf"/>
</dbReference>
<dbReference type="Gene3D" id="3.90.79.10">
    <property type="entry name" value="Nucleoside Triphosphate Pyrophosphohydrolase"/>
    <property type="match status" value="1"/>
</dbReference>
<dbReference type="PRINTS" id="PR00502">
    <property type="entry name" value="NUDIXFAMILY"/>
</dbReference>
<proteinExistence type="predicted"/>
<dbReference type="AlphaFoldDB" id="A0A1B2HZZ8"/>
<evidence type="ECO:0000313" key="5">
    <source>
        <dbReference type="Proteomes" id="UP000093053"/>
    </source>
</evidence>
<dbReference type="KEGG" id="led:BBK82_35420"/>
<dbReference type="SUPFAM" id="SSF55811">
    <property type="entry name" value="Nudix"/>
    <property type="match status" value="1"/>
</dbReference>
<keyword evidence="5" id="KW-1185">Reference proteome</keyword>
<organism evidence="4 5">
    <name type="scientific">Lentzea guizhouensis</name>
    <dbReference type="NCBI Taxonomy" id="1586287"/>
    <lineage>
        <taxon>Bacteria</taxon>
        <taxon>Bacillati</taxon>
        <taxon>Actinomycetota</taxon>
        <taxon>Actinomycetes</taxon>
        <taxon>Pseudonocardiales</taxon>
        <taxon>Pseudonocardiaceae</taxon>
        <taxon>Lentzea</taxon>
    </lineage>
</organism>